<organism evidence="4 5">
    <name type="scientific">Kineothrix alysoides</name>
    <dbReference type="NCBI Taxonomy" id="1469948"/>
    <lineage>
        <taxon>Bacteria</taxon>
        <taxon>Bacillati</taxon>
        <taxon>Bacillota</taxon>
        <taxon>Clostridia</taxon>
        <taxon>Lachnospirales</taxon>
        <taxon>Lachnospiraceae</taxon>
        <taxon>Kineothrix</taxon>
    </lineage>
</organism>
<protein>
    <submittedName>
        <fullName evidence="4">TetR family transcriptional regulator</fullName>
    </submittedName>
</protein>
<feature type="DNA-binding region" description="H-T-H motif" evidence="2">
    <location>
        <begin position="36"/>
        <end position="55"/>
    </location>
</feature>
<dbReference type="InterPro" id="IPR001647">
    <property type="entry name" value="HTH_TetR"/>
</dbReference>
<evidence type="ECO:0000259" key="3">
    <source>
        <dbReference type="PROSITE" id="PS50977"/>
    </source>
</evidence>
<evidence type="ECO:0000313" key="4">
    <source>
        <dbReference type="EMBL" id="TCL56677.1"/>
    </source>
</evidence>
<dbReference type="InterPro" id="IPR009057">
    <property type="entry name" value="Homeodomain-like_sf"/>
</dbReference>
<dbReference type="PROSITE" id="PS50977">
    <property type="entry name" value="HTH_TETR_2"/>
    <property type="match status" value="1"/>
</dbReference>
<dbReference type="PRINTS" id="PR00455">
    <property type="entry name" value="HTHTETR"/>
</dbReference>
<reference evidence="4 5" key="1">
    <citation type="submission" date="2019-03" db="EMBL/GenBank/DDBJ databases">
        <title>Genomic Encyclopedia of Type Strains, Phase IV (KMG-IV): sequencing the most valuable type-strain genomes for metagenomic binning, comparative biology and taxonomic classification.</title>
        <authorList>
            <person name="Goeker M."/>
        </authorList>
    </citation>
    <scope>NUCLEOTIDE SEQUENCE [LARGE SCALE GENOMIC DNA]</scope>
    <source>
        <strain evidence="4 5">DSM 100556</strain>
    </source>
</reference>
<feature type="domain" description="HTH tetR-type" evidence="3">
    <location>
        <begin position="13"/>
        <end position="73"/>
    </location>
</feature>
<accession>A0A4R1QT47</accession>
<dbReference type="Gene3D" id="1.10.357.10">
    <property type="entry name" value="Tetracycline Repressor, domain 2"/>
    <property type="match status" value="1"/>
</dbReference>
<gene>
    <name evidence="4" type="ORF">EDD76_111171</name>
</gene>
<keyword evidence="5" id="KW-1185">Reference proteome</keyword>
<dbReference type="STRING" id="1469948.GCA_000732725_01659"/>
<dbReference type="Pfam" id="PF00440">
    <property type="entry name" value="TetR_N"/>
    <property type="match status" value="1"/>
</dbReference>
<evidence type="ECO:0000313" key="5">
    <source>
        <dbReference type="Proteomes" id="UP000295718"/>
    </source>
</evidence>
<dbReference type="GO" id="GO:0003677">
    <property type="term" value="F:DNA binding"/>
    <property type="evidence" value="ECO:0007669"/>
    <property type="project" value="UniProtKB-UniRule"/>
</dbReference>
<dbReference type="Pfam" id="PF17929">
    <property type="entry name" value="TetR_C_34"/>
    <property type="match status" value="1"/>
</dbReference>
<name>A0A4R1QT47_9FIRM</name>
<dbReference type="OrthoDB" id="1634029at2"/>
<comment type="caution">
    <text evidence="4">The sequence shown here is derived from an EMBL/GenBank/DDBJ whole genome shotgun (WGS) entry which is preliminary data.</text>
</comment>
<dbReference type="Proteomes" id="UP000295718">
    <property type="component" value="Unassembled WGS sequence"/>
</dbReference>
<proteinExistence type="predicted"/>
<dbReference type="RefSeq" id="WP_051869338.1">
    <property type="nucleotide sequence ID" value="NZ_JPNB01000001.1"/>
</dbReference>
<evidence type="ECO:0000256" key="2">
    <source>
        <dbReference type="PROSITE-ProRule" id="PRU00335"/>
    </source>
</evidence>
<keyword evidence="1 2" id="KW-0238">DNA-binding</keyword>
<dbReference type="SUPFAM" id="SSF46689">
    <property type="entry name" value="Homeodomain-like"/>
    <property type="match status" value="1"/>
</dbReference>
<dbReference type="EMBL" id="SLUO01000011">
    <property type="protein sequence ID" value="TCL56677.1"/>
    <property type="molecule type" value="Genomic_DNA"/>
</dbReference>
<dbReference type="AlphaFoldDB" id="A0A4R1QT47"/>
<dbReference type="InterPro" id="IPR041483">
    <property type="entry name" value="TetR_C_34"/>
</dbReference>
<evidence type="ECO:0000256" key="1">
    <source>
        <dbReference type="ARBA" id="ARBA00023125"/>
    </source>
</evidence>
<sequence>MGNQRARSQAEIKDRRQEIINACDTLYTNLGYDAVNLKEISKMTSITRTAIYTYYKTKEEIFLDILKQEYLNWQNELELGFEKIKTGNKEEYCHFLTDSLVKQEKLLKLLSEHFDSIENNSCSEKLCEYKKNIRPLFLTLSQGTKKVFPDSSDRAAEHFRLFFFASIGALYGMTHPTEKQIAAMQATNFYKKLNFPELFYEHTLLIARNL</sequence>